<proteinExistence type="predicted"/>
<dbReference type="InterPro" id="IPR051402">
    <property type="entry name" value="KPR-Related"/>
</dbReference>
<comment type="caution">
    <text evidence="10">The sequence shown here is derived from an EMBL/GenBank/DDBJ whole genome shotgun (WGS) entry which is preliminary data.</text>
</comment>
<reference evidence="10 11" key="1">
    <citation type="submission" date="2020-04" db="EMBL/GenBank/DDBJ databases">
        <title>Azohydromonas sp. isolated from soil.</title>
        <authorList>
            <person name="Dahal R.H."/>
        </authorList>
    </citation>
    <scope>NUCLEOTIDE SEQUENCE [LARGE SCALE GENOMIC DNA]</scope>
    <source>
        <strain evidence="10 11">G-1-1-14</strain>
    </source>
</reference>
<feature type="chain" id="PRO_5032904991" description="2-dehydropantoate 2-reductase" evidence="7">
    <location>
        <begin position="21"/>
        <end position="327"/>
    </location>
</feature>
<dbReference type="InterPro" id="IPR013328">
    <property type="entry name" value="6PGD_dom2"/>
</dbReference>
<dbReference type="Gene3D" id="1.10.1040.10">
    <property type="entry name" value="N-(1-d-carboxylethyl)-l-norvaline Dehydrogenase, domain 2"/>
    <property type="match status" value="1"/>
</dbReference>
<gene>
    <name evidence="10" type="ORF">HHL10_13795</name>
</gene>
<evidence type="ECO:0000259" key="9">
    <source>
        <dbReference type="Pfam" id="PF08546"/>
    </source>
</evidence>
<name>A0A848FCA9_9BURK</name>
<evidence type="ECO:0000256" key="2">
    <source>
        <dbReference type="ARBA" id="ARBA00013014"/>
    </source>
</evidence>
<dbReference type="Gene3D" id="3.40.50.720">
    <property type="entry name" value="NAD(P)-binding Rossmann-like Domain"/>
    <property type="match status" value="1"/>
</dbReference>
<dbReference type="EMBL" id="JABBFW010000008">
    <property type="protein sequence ID" value="NML16049.1"/>
    <property type="molecule type" value="Genomic_DNA"/>
</dbReference>
<dbReference type="NCBIfam" id="NF005089">
    <property type="entry name" value="PRK06522.1-4"/>
    <property type="match status" value="1"/>
</dbReference>
<dbReference type="Pfam" id="PF02558">
    <property type="entry name" value="ApbA"/>
    <property type="match status" value="1"/>
</dbReference>
<dbReference type="FunFam" id="1.10.1040.10:FF:000017">
    <property type="entry name" value="2-dehydropantoate 2-reductase"/>
    <property type="match status" value="1"/>
</dbReference>
<keyword evidence="7" id="KW-0732">Signal</keyword>
<comment type="pathway">
    <text evidence="1">Cofactor biosynthesis; (R)-pantothenate biosynthesis; (R)-pantoate from 3-methyl-2-oxobutanoate: step 2/2.</text>
</comment>
<evidence type="ECO:0000256" key="5">
    <source>
        <dbReference type="ARBA" id="ARBA00032024"/>
    </source>
</evidence>
<evidence type="ECO:0000313" key="10">
    <source>
        <dbReference type="EMBL" id="NML16049.1"/>
    </source>
</evidence>
<dbReference type="InterPro" id="IPR008927">
    <property type="entry name" value="6-PGluconate_DH-like_C_sf"/>
</dbReference>
<dbReference type="GO" id="GO:0008677">
    <property type="term" value="F:2-dehydropantoate 2-reductase activity"/>
    <property type="evidence" value="ECO:0007669"/>
    <property type="project" value="UniProtKB-EC"/>
</dbReference>
<comment type="catalytic activity">
    <reaction evidence="6">
        <text>(R)-pantoate + NADP(+) = 2-dehydropantoate + NADPH + H(+)</text>
        <dbReference type="Rhea" id="RHEA:16233"/>
        <dbReference type="ChEBI" id="CHEBI:11561"/>
        <dbReference type="ChEBI" id="CHEBI:15378"/>
        <dbReference type="ChEBI" id="CHEBI:15980"/>
        <dbReference type="ChEBI" id="CHEBI:57783"/>
        <dbReference type="ChEBI" id="CHEBI:58349"/>
        <dbReference type="EC" id="1.1.1.169"/>
    </reaction>
</comment>
<keyword evidence="4" id="KW-0566">Pantothenate biosynthesis</keyword>
<dbReference type="Proteomes" id="UP000574067">
    <property type="component" value="Unassembled WGS sequence"/>
</dbReference>
<evidence type="ECO:0000259" key="8">
    <source>
        <dbReference type="Pfam" id="PF02558"/>
    </source>
</evidence>
<dbReference type="PANTHER" id="PTHR21708:SF45">
    <property type="entry name" value="2-DEHYDROPANTOATE 2-REDUCTASE"/>
    <property type="match status" value="1"/>
</dbReference>
<evidence type="ECO:0000256" key="3">
    <source>
        <dbReference type="ARBA" id="ARBA00019465"/>
    </source>
</evidence>
<protein>
    <recommendedName>
        <fullName evidence="3">2-dehydropantoate 2-reductase</fullName>
        <ecNumber evidence="2">1.1.1.169</ecNumber>
    </recommendedName>
    <alternativeName>
        <fullName evidence="5">Ketopantoate reductase</fullName>
    </alternativeName>
</protein>
<evidence type="ECO:0000313" key="11">
    <source>
        <dbReference type="Proteomes" id="UP000574067"/>
    </source>
</evidence>
<dbReference type="AlphaFoldDB" id="A0A848FCA9"/>
<evidence type="ECO:0000256" key="6">
    <source>
        <dbReference type="ARBA" id="ARBA00048793"/>
    </source>
</evidence>
<evidence type="ECO:0000256" key="7">
    <source>
        <dbReference type="SAM" id="SignalP"/>
    </source>
</evidence>
<dbReference type="PANTHER" id="PTHR21708">
    <property type="entry name" value="PROBABLE 2-DEHYDROPANTOATE 2-REDUCTASE"/>
    <property type="match status" value="1"/>
</dbReference>
<dbReference type="InterPro" id="IPR036291">
    <property type="entry name" value="NAD(P)-bd_dom_sf"/>
</dbReference>
<dbReference type="UniPathway" id="UPA00028">
    <property type="reaction ID" value="UER00004"/>
</dbReference>
<sequence>MRICIYGLGAIGGLIAARLAASGATVSAVARGATLEAVRRDGLGLVEGESTTRVPLAAAGRPAELGPQDLVVLAVKTTGLPTVAREIAPLLGPDTAVLSAMNGVPWWFCHGLAPKLASLRLDAVDPGGALSQAIVPSRVIGCVTHLSAAVEAPATVRPVAGKRLIVGEPTGGADTPRARAAIQALSDAGFEVQPAASIQQEIWFKLWGNMTVNPISALTGATGDRILDDELVRAFMSRCMREAAALGAKLGLPIDADPEARHAVTRQLGAFRTSMLQDVDAGRAVELDALVGAVLQLARQLDVPTPNIDTLFGLARLQARVRGLYPN</sequence>
<dbReference type="RefSeq" id="WP_169160947.1">
    <property type="nucleotide sequence ID" value="NZ_JABBFW010000008.1"/>
</dbReference>
<dbReference type="SUPFAM" id="SSF51735">
    <property type="entry name" value="NAD(P)-binding Rossmann-fold domains"/>
    <property type="match status" value="1"/>
</dbReference>
<dbReference type="GO" id="GO:0015940">
    <property type="term" value="P:pantothenate biosynthetic process"/>
    <property type="evidence" value="ECO:0007669"/>
    <property type="project" value="UniProtKB-UniPathway"/>
</dbReference>
<dbReference type="EC" id="1.1.1.169" evidence="2"/>
<keyword evidence="11" id="KW-1185">Reference proteome</keyword>
<dbReference type="InterPro" id="IPR013332">
    <property type="entry name" value="KPR_N"/>
</dbReference>
<dbReference type="InterPro" id="IPR013752">
    <property type="entry name" value="KPA_reductase"/>
</dbReference>
<feature type="domain" description="Ketopantoate reductase N-terminal" evidence="8">
    <location>
        <begin position="3"/>
        <end position="168"/>
    </location>
</feature>
<evidence type="ECO:0000256" key="1">
    <source>
        <dbReference type="ARBA" id="ARBA00004994"/>
    </source>
</evidence>
<dbReference type="SUPFAM" id="SSF48179">
    <property type="entry name" value="6-phosphogluconate dehydrogenase C-terminal domain-like"/>
    <property type="match status" value="1"/>
</dbReference>
<feature type="signal peptide" evidence="7">
    <location>
        <begin position="1"/>
        <end position="20"/>
    </location>
</feature>
<evidence type="ECO:0000256" key="4">
    <source>
        <dbReference type="ARBA" id="ARBA00022655"/>
    </source>
</evidence>
<dbReference type="GO" id="GO:0005737">
    <property type="term" value="C:cytoplasm"/>
    <property type="evidence" value="ECO:0007669"/>
    <property type="project" value="TreeGrafter"/>
</dbReference>
<dbReference type="Pfam" id="PF08546">
    <property type="entry name" value="ApbA_C"/>
    <property type="match status" value="1"/>
</dbReference>
<feature type="domain" description="Ketopantoate reductase C-terminal" evidence="9">
    <location>
        <begin position="198"/>
        <end position="316"/>
    </location>
</feature>
<accession>A0A848FCA9</accession>
<organism evidence="10 11">
    <name type="scientific">Azohydromonas caseinilytica</name>
    <dbReference type="NCBI Taxonomy" id="2728836"/>
    <lineage>
        <taxon>Bacteria</taxon>
        <taxon>Pseudomonadati</taxon>
        <taxon>Pseudomonadota</taxon>
        <taxon>Betaproteobacteria</taxon>
        <taxon>Burkholderiales</taxon>
        <taxon>Sphaerotilaceae</taxon>
        <taxon>Azohydromonas</taxon>
    </lineage>
</organism>